<reference evidence="1" key="1">
    <citation type="submission" date="2022-11" db="EMBL/GenBank/DDBJ databases">
        <title>Genome Sequence of Boeremia exigua.</title>
        <authorList>
            <person name="Buettner E."/>
        </authorList>
    </citation>
    <scope>NUCLEOTIDE SEQUENCE</scope>
    <source>
        <strain evidence="1">CU02</strain>
    </source>
</reference>
<protein>
    <submittedName>
        <fullName evidence="1">Uncharacterized protein</fullName>
    </submittedName>
</protein>
<sequence>MAQSSSTNTSAQRKVWLVTGCSSGLGKHIACAVLARGDKIIATARQLSDLDYIKDQPGGTGRAHCITLDVTASSERIQKEIDKAIEHFGRIDVLVNNAGYVLSGVLEQISDEELRNQMNTNFFGAISVTRCILPYMRKAHSGVILFMGSISGWYGVGAGSPYSASKFAIEGAAESLARETAHLNIRTHILVLGQFRTNILSSMRKAGPLCPTTGLADYDFIKTEMAVRHKETHGKQPGDPRAAAEKVVDIGRMENLSEAEQQGLDSLRIPLGTDSIQVMQTKCEQTLQHLKAWSKFAASTDYEGVEAVPSYLR</sequence>
<dbReference type="Proteomes" id="UP001153331">
    <property type="component" value="Unassembled WGS sequence"/>
</dbReference>
<accession>A0ACC2IM97</accession>
<evidence type="ECO:0000313" key="1">
    <source>
        <dbReference type="EMBL" id="KAJ8116184.1"/>
    </source>
</evidence>
<dbReference type="EMBL" id="JAPHNI010000105">
    <property type="protein sequence ID" value="KAJ8116184.1"/>
    <property type="molecule type" value="Genomic_DNA"/>
</dbReference>
<comment type="caution">
    <text evidence="1">The sequence shown here is derived from an EMBL/GenBank/DDBJ whole genome shotgun (WGS) entry which is preliminary data.</text>
</comment>
<keyword evidence="2" id="KW-1185">Reference proteome</keyword>
<proteinExistence type="predicted"/>
<gene>
    <name evidence="1" type="ORF">OPT61_g2339</name>
</gene>
<name>A0ACC2IM97_9PLEO</name>
<organism evidence="1 2">
    <name type="scientific">Boeremia exigua</name>
    <dbReference type="NCBI Taxonomy" id="749465"/>
    <lineage>
        <taxon>Eukaryota</taxon>
        <taxon>Fungi</taxon>
        <taxon>Dikarya</taxon>
        <taxon>Ascomycota</taxon>
        <taxon>Pezizomycotina</taxon>
        <taxon>Dothideomycetes</taxon>
        <taxon>Pleosporomycetidae</taxon>
        <taxon>Pleosporales</taxon>
        <taxon>Pleosporineae</taxon>
        <taxon>Didymellaceae</taxon>
        <taxon>Boeremia</taxon>
    </lineage>
</organism>
<evidence type="ECO:0000313" key="2">
    <source>
        <dbReference type="Proteomes" id="UP001153331"/>
    </source>
</evidence>